<evidence type="ECO:0000256" key="1">
    <source>
        <dbReference type="ARBA" id="ARBA00006611"/>
    </source>
</evidence>
<comment type="similarity">
    <text evidence="1">Belongs to the GSP E family.</text>
</comment>
<evidence type="ECO:0000313" key="4">
    <source>
        <dbReference type="Proteomes" id="UP000027284"/>
    </source>
</evidence>
<proteinExistence type="inferred from homology"/>
<dbReference type="Gene3D" id="3.40.50.300">
    <property type="entry name" value="P-loop containing nucleotide triphosphate hydrolases"/>
    <property type="match status" value="1"/>
</dbReference>
<dbReference type="Gene3D" id="3.30.450.90">
    <property type="match status" value="1"/>
</dbReference>
<evidence type="ECO:0000259" key="2">
    <source>
        <dbReference type="Pfam" id="PF00437"/>
    </source>
</evidence>
<organism evidence="3 4">
    <name type="scientific">Thermoanaerobaculum aquaticum</name>
    <dbReference type="NCBI Taxonomy" id="1312852"/>
    <lineage>
        <taxon>Bacteria</taxon>
        <taxon>Pseudomonadati</taxon>
        <taxon>Acidobacteriota</taxon>
        <taxon>Thermoanaerobaculia</taxon>
        <taxon>Thermoanaerobaculales</taxon>
        <taxon>Thermoanaerobaculaceae</taxon>
        <taxon>Thermoanaerobaculum</taxon>
    </lineage>
</organism>
<gene>
    <name evidence="3" type="ORF">EG19_08165</name>
</gene>
<name>A0A062XX43_9BACT</name>
<protein>
    <recommendedName>
        <fullName evidence="2">Bacterial type II secretion system protein E domain-containing protein</fullName>
    </recommendedName>
</protein>
<comment type="caution">
    <text evidence="3">The sequence shown here is derived from an EMBL/GenBank/DDBJ whole genome shotgun (WGS) entry which is preliminary data.</text>
</comment>
<reference evidence="3 4" key="1">
    <citation type="submission" date="2014-04" db="EMBL/GenBank/DDBJ databases">
        <title>The Genome Sequence of Thermoanaerobaculum aquaticum MP-01, The First Cultivated Group 23 Acidobacterium.</title>
        <authorList>
            <person name="Stamps B.W."/>
            <person name="Losey N.A."/>
            <person name="Lawson P.A."/>
            <person name="Stevenson B.S."/>
        </authorList>
    </citation>
    <scope>NUCLEOTIDE SEQUENCE [LARGE SCALE GENOMIC DNA]</scope>
    <source>
        <strain evidence="3 4">MP-01</strain>
    </source>
</reference>
<dbReference type="GO" id="GO:0016887">
    <property type="term" value="F:ATP hydrolysis activity"/>
    <property type="evidence" value="ECO:0007669"/>
    <property type="project" value="InterPro"/>
</dbReference>
<dbReference type="STRING" id="1312852.EG19_08165"/>
<dbReference type="InterPro" id="IPR027417">
    <property type="entry name" value="P-loop_NTPase"/>
</dbReference>
<dbReference type="RefSeq" id="WP_053335242.1">
    <property type="nucleotide sequence ID" value="NZ_JMFG01000035.1"/>
</dbReference>
<sequence length="367" mass="39846">MLNFDLPGFLSEVGRRAGQGGDVLLGVGLPPCVLTDGELQRVEIPGLPRLSPYQTEAVVLNLLASAPAAAAEKVQKKGAAAFAYSIPGVNRFRVAVFQQRGSFGVTLRSIPDRVPSLAELELVPAVAEATQERTGVVLVNGPAGSGRTTTLAALVGEINRTRACHVMTVEEPIEFLHKHEKAAIFQREVGIDTPSLSQGLVDAAAAGAEVIMASEVRTPDEARAVLELAETGHLLLTSLRGYDTASALSRFLSLFPPEERPEARLRLSRVLRFCFTQRLLPHRDGKRRPVFEVFRQTVAAAEFLAQGRLDSATVSDFLRDGENEGQQAFDRELERKVRRGELDAAVALEYAVLPRQLELRLLDLKGA</sequence>
<dbReference type="AlphaFoldDB" id="A0A062XX43"/>
<feature type="domain" description="Bacterial type II secretion system protein E" evidence="2">
    <location>
        <begin position="125"/>
        <end position="282"/>
    </location>
</feature>
<keyword evidence="4" id="KW-1185">Reference proteome</keyword>
<accession>A0A062XX43</accession>
<dbReference type="Proteomes" id="UP000027284">
    <property type="component" value="Unassembled WGS sequence"/>
</dbReference>
<evidence type="ECO:0000313" key="3">
    <source>
        <dbReference type="EMBL" id="KDA53080.1"/>
    </source>
</evidence>
<dbReference type="EMBL" id="JMFG01000035">
    <property type="protein sequence ID" value="KDA53080.1"/>
    <property type="molecule type" value="Genomic_DNA"/>
</dbReference>
<dbReference type="PANTHER" id="PTHR30486">
    <property type="entry name" value="TWITCHING MOTILITY PROTEIN PILT"/>
    <property type="match status" value="1"/>
</dbReference>
<dbReference type="InterPro" id="IPR001482">
    <property type="entry name" value="T2SS/T4SS_dom"/>
</dbReference>
<dbReference type="InterPro" id="IPR050921">
    <property type="entry name" value="T4SS_GSP_E_ATPase"/>
</dbReference>
<dbReference type="Pfam" id="PF00437">
    <property type="entry name" value="T2SSE"/>
    <property type="match status" value="1"/>
</dbReference>
<dbReference type="OrthoDB" id="9808272at2"/>
<dbReference type="SUPFAM" id="SSF52540">
    <property type="entry name" value="P-loop containing nucleoside triphosphate hydrolases"/>
    <property type="match status" value="1"/>
</dbReference>